<name>A0ABT9RJ16_9ACTN</name>
<reference evidence="2 3" key="1">
    <citation type="submission" date="2023-07" db="EMBL/GenBank/DDBJ databases">
        <title>Sequencing the genomes of 1000 actinobacteria strains.</title>
        <authorList>
            <person name="Klenk H.-P."/>
        </authorList>
    </citation>
    <scope>NUCLEOTIDE SEQUENCE [LARGE SCALE GENOMIC DNA]</scope>
    <source>
        <strain evidence="2 3">DSM 44109</strain>
    </source>
</reference>
<dbReference type="SUPFAM" id="SSF48264">
    <property type="entry name" value="Cytochrome P450"/>
    <property type="match status" value="1"/>
</dbReference>
<organism evidence="2 3">
    <name type="scientific">Streptosporangium brasiliense</name>
    <dbReference type="NCBI Taxonomy" id="47480"/>
    <lineage>
        <taxon>Bacteria</taxon>
        <taxon>Bacillati</taxon>
        <taxon>Actinomycetota</taxon>
        <taxon>Actinomycetes</taxon>
        <taxon>Streptosporangiales</taxon>
        <taxon>Streptosporangiaceae</taxon>
        <taxon>Streptosporangium</taxon>
    </lineage>
</organism>
<sequence length="94" mass="10180">MAEALRYRSPHVINSANLTTRRELVIGTTTLPPHTPVRFLLAAMNRDETAFPHADTFASLTPTPSTPGAPAGSREQAGASPRPWDAESRRSSLE</sequence>
<evidence type="ECO:0000256" key="1">
    <source>
        <dbReference type="SAM" id="MobiDB-lite"/>
    </source>
</evidence>
<evidence type="ECO:0000313" key="3">
    <source>
        <dbReference type="Proteomes" id="UP001230426"/>
    </source>
</evidence>
<feature type="compositionally biased region" description="Low complexity" evidence="1">
    <location>
        <begin position="58"/>
        <end position="73"/>
    </location>
</feature>
<evidence type="ECO:0000313" key="2">
    <source>
        <dbReference type="EMBL" id="MDP9869289.1"/>
    </source>
</evidence>
<gene>
    <name evidence="2" type="ORF">J2S55_008555</name>
</gene>
<protein>
    <submittedName>
        <fullName evidence="2">Uncharacterized protein</fullName>
    </submittedName>
</protein>
<dbReference type="EMBL" id="JAUSRB010000002">
    <property type="protein sequence ID" value="MDP9869289.1"/>
    <property type="molecule type" value="Genomic_DNA"/>
</dbReference>
<accession>A0ABT9RJ16</accession>
<proteinExistence type="predicted"/>
<feature type="region of interest" description="Disordered" evidence="1">
    <location>
        <begin position="56"/>
        <end position="94"/>
    </location>
</feature>
<dbReference type="InterPro" id="IPR036396">
    <property type="entry name" value="Cyt_P450_sf"/>
</dbReference>
<comment type="caution">
    <text evidence="2">The sequence shown here is derived from an EMBL/GenBank/DDBJ whole genome shotgun (WGS) entry which is preliminary data.</text>
</comment>
<feature type="compositionally biased region" description="Basic and acidic residues" evidence="1">
    <location>
        <begin position="84"/>
        <end position="94"/>
    </location>
</feature>
<keyword evidence="3" id="KW-1185">Reference proteome</keyword>
<dbReference type="Gene3D" id="1.10.630.10">
    <property type="entry name" value="Cytochrome P450"/>
    <property type="match status" value="1"/>
</dbReference>
<dbReference type="Proteomes" id="UP001230426">
    <property type="component" value="Unassembled WGS sequence"/>
</dbReference>